<reference evidence="6" key="1">
    <citation type="journal article" date="2019" name="Int. J. Syst. Evol. Microbiol.">
        <title>The Global Catalogue of Microorganisms (GCM) 10K type strain sequencing project: providing services to taxonomists for standard genome sequencing and annotation.</title>
        <authorList>
            <consortium name="The Broad Institute Genomics Platform"/>
            <consortium name="The Broad Institute Genome Sequencing Center for Infectious Disease"/>
            <person name="Wu L."/>
            <person name="Ma J."/>
        </authorList>
    </citation>
    <scope>NUCLEOTIDE SEQUENCE [LARGE SCALE GENOMIC DNA]</scope>
    <source>
        <strain evidence="6">KCTC 42182</strain>
    </source>
</reference>
<dbReference type="Pfam" id="PF01037">
    <property type="entry name" value="AsnC_trans_reg"/>
    <property type="match status" value="1"/>
</dbReference>
<dbReference type="RefSeq" id="WP_379729567.1">
    <property type="nucleotide sequence ID" value="NZ_JBHRYJ010000006.1"/>
</dbReference>
<name>A0ABV7VK88_9PROT</name>
<dbReference type="InterPro" id="IPR019885">
    <property type="entry name" value="Tscrpt_reg_HTH_AsnC-type_CS"/>
</dbReference>
<dbReference type="InterPro" id="IPR036388">
    <property type="entry name" value="WH-like_DNA-bd_sf"/>
</dbReference>
<dbReference type="InterPro" id="IPR019887">
    <property type="entry name" value="Tscrpt_reg_AsnC/Lrp_C"/>
</dbReference>
<sequence length="167" mass="18064">MPDSGLDEFDRRILAALQADGRLSNVELADRVGLSPSPCLRRVKRLEQEGYIRGYRAILDRGRLGLGLTVYIEIKVEKHSAENAAALQKTLEAMPEVVAANMVSGEPDFVAELVVADLAAYERLLTGQLLVLPMVKDIRSNFVLRAVKADGPLPIGGGSIARGITGR</sequence>
<keyword evidence="1" id="KW-0805">Transcription regulation</keyword>
<feature type="domain" description="HTH asnC-type" evidence="4">
    <location>
        <begin position="6"/>
        <end position="67"/>
    </location>
</feature>
<proteinExistence type="predicted"/>
<evidence type="ECO:0000313" key="6">
    <source>
        <dbReference type="Proteomes" id="UP001595711"/>
    </source>
</evidence>
<dbReference type="PRINTS" id="PR00033">
    <property type="entry name" value="HTHASNC"/>
</dbReference>
<organism evidence="5 6">
    <name type="scientific">Ferrovibrio xuzhouensis</name>
    <dbReference type="NCBI Taxonomy" id="1576914"/>
    <lineage>
        <taxon>Bacteria</taxon>
        <taxon>Pseudomonadati</taxon>
        <taxon>Pseudomonadota</taxon>
        <taxon>Alphaproteobacteria</taxon>
        <taxon>Rhodospirillales</taxon>
        <taxon>Rhodospirillaceae</taxon>
        <taxon>Ferrovibrio</taxon>
    </lineage>
</organism>
<dbReference type="CDD" id="cd00090">
    <property type="entry name" value="HTH_ARSR"/>
    <property type="match status" value="1"/>
</dbReference>
<dbReference type="InterPro" id="IPR036390">
    <property type="entry name" value="WH_DNA-bd_sf"/>
</dbReference>
<dbReference type="Gene3D" id="3.30.70.920">
    <property type="match status" value="1"/>
</dbReference>
<dbReference type="InterPro" id="IPR011991">
    <property type="entry name" value="ArsR-like_HTH"/>
</dbReference>
<evidence type="ECO:0000256" key="2">
    <source>
        <dbReference type="ARBA" id="ARBA00023125"/>
    </source>
</evidence>
<dbReference type="Gene3D" id="1.10.10.10">
    <property type="entry name" value="Winged helix-like DNA-binding domain superfamily/Winged helix DNA-binding domain"/>
    <property type="match status" value="1"/>
</dbReference>
<keyword evidence="2" id="KW-0238">DNA-binding</keyword>
<evidence type="ECO:0000259" key="4">
    <source>
        <dbReference type="PROSITE" id="PS50956"/>
    </source>
</evidence>
<dbReference type="InterPro" id="IPR019888">
    <property type="entry name" value="Tscrpt_reg_AsnC-like"/>
</dbReference>
<dbReference type="EMBL" id="JBHRYJ010000006">
    <property type="protein sequence ID" value="MFC3677945.1"/>
    <property type="molecule type" value="Genomic_DNA"/>
</dbReference>
<dbReference type="InterPro" id="IPR000485">
    <property type="entry name" value="AsnC-type_HTH_dom"/>
</dbReference>
<comment type="caution">
    <text evidence="5">The sequence shown here is derived from an EMBL/GenBank/DDBJ whole genome shotgun (WGS) entry which is preliminary data.</text>
</comment>
<dbReference type="PANTHER" id="PTHR30154">
    <property type="entry name" value="LEUCINE-RESPONSIVE REGULATORY PROTEIN"/>
    <property type="match status" value="1"/>
</dbReference>
<dbReference type="SMART" id="SM00344">
    <property type="entry name" value="HTH_ASNC"/>
    <property type="match status" value="1"/>
</dbReference>
<dbReference type="Pfam" id="PF13412">
    <property type="entry name" value="HTH_24"/>
    <property type="match status" value="1"/>
</dbReference>
<protein>
    <submittedName>
        <fullName evidence="5">Lrp/AsnC family transcriptional regulator</fullName>
    </submittedName>
</protein>
<gene>
    <name evidence="5" type="ORF">ACFOOQ_20500</name>
</gene>
<dbReference type="Proteomes" id="UP001595711">
    <property type="component" value="Unassembled WGS sequence"/>
</dbReference>
<evidence type="ECO:0000256" key="3">
    <source>
        <dbReference type="ARBA" id="ARBA00023163"/>
    </source>
</evidence>
<dbReference type="PROSITE" id="PS00519">
    <property type="entry name" value="HTH_ASNC_1"/>
    <property type="match status" value="1"/>
</dbReference>
<keyword evidence="6" id="KW-1185">Reference proteome</keyword>
<dbReference type="PANTHER" id="PTHR30154:SF34">
    <property type="entry name" value="TRANSCRIPTIONAL REGULATOR AZLB"/>
    <property type="match status" value="1"/>
</dbReference>
<dbReference type="PROSITE" id="PS50956">
    <property type="entry name" value="HTH_ASNC_2"/>
    <property type="match status" value="1"/>
</dbReference>
<evidence type="ECO:0000256" key="1">
    <source>
        <dbReference type="ARBA" id="ARBA00023015"/>
    </source>
</evidence>
<accession>A0ABV7VK88</accession>
<evidence type="ECO:0000313" key="5">
    <source>
        <dbReference type="EMBL" id="MFC3677945.1"/>
    </source>
</evidence>
<dbReference type="SUPFAM" id="SSF46785">
    <property type="entry name" value="Winged helix' DNA-binding domain"/>
    <property type="match status" value="1"/>
</dbReference>
<keyword evidence="3" id="KW-0804">Transcription</keyword>